<evidence type="ECO:0000313" key="13">
    <source>
        <dbReference type="Proteomes" id="UP000467840"/>
    </source>
</evidence>
<dbReference type="PROSITE" id="PS50082">
    <property type="entry name" value="WD_REPEATS_2"/>
    <property type="match status" value="1"/>
</dbReference>
<keyword evidence="7 11" id="KW-0853">WD repeat</keyword>
<keyword evidence="10" id="KW-0539">Nucleus</keyword>
<comment type="subcellular location">
    <subcellularLocation>
        <location evidence="2">Cytoplasm</location>
    </subcellularLocation>
    <subcellularLocation>
        <location evidence="1">Nucleus</location>
    </subcellularLocation>
</comment>
<dbReference type="Pfam" id="PF00400">
    <property type="entry name" value="WD40"/>
    <property type="match status" value="2"/>
</dbReference>
<keyword evidence="13" id="KW-1185">Reference proteome</keyword>
<evidence type="ECO:0000256" key="4">
    <source>
        <dbReference type="ARBA" id="ARBA00005881"/>
    </source>
</evidence>
<name>A0A6A6NDF1_HEVBR</name>
<evidence type="ECO:0000256" key="8">
    <source>
        <dbReference type="ARBA" id="ARBA00022694"/>
    </source>
</evidence>
<dbReference type="PANTHER" id="PTHR44111">
    <property type="entry name" value="ELONGATOR COMPLEX PROTEIN 2"/>
    <property type="match status" value="1"/>
</dbReference>
<keyword evidence="9" id="KW-0677">Repeat</keyword>
<reference evidence="12 13" key="1">
    <citation type="journal article" date="2020" name="Mol. Plant">
        <title>The Chromosome-Based Rubber Tree Genome Provides New Insights into Spurge Genome Evolution and Rubber Biosynthesis.</title>
        <authorList>
            <person name="Liu J."/>
            <person name="Shi C."/>
            <person name="Shi C.C."/>
            <person name="Li W."/>
            <person name="Zhang Q.J."/>
            <person name="Zhang Y."/>
            <person name="Li K."/>
            <person name="Lu H.F."/>
            <person name="Shi C."/>
            <person name="Zhu S.T."/>
            <person name="Xiao Z.Y."/>
            <person name="Nan H."/>
            <person name="Yue Y."/>
            <person name="Zhu X.G."/>
            <person name="Wu Y."/>
            <person name="Hong X.N."/>
            <person name="Fan G.Y."/>
            <person name="Tong Y."/>
            <person name="Zhang D."/>
            <person name="Mao C.L."/>
            <person name="Liu Y.L."/>
            <person name="Hao S.J."/>
            <person name="Liu W.Q."/>
            <person name="Lv M.Q."/>
            <person name="Zhang H.B."/>
            <person name="Liu Y."/>
            <person name="Hu-Tang G.R."/>
            <person name="Wang J.P."/>
            <person name="Wang J.H."/>
            <person name="Sun Y.H."/>
            <person name="Ni S.B."/>
            <person name="Chen W.B."/>
            <person name="Zhang X.C."/>
            <person name="Jiao Y.N."/>
            <person name="Eichler E.E."/>
            <person name="Li G.H."/>
            <person name="Liu X."/>
            <person name="Gao L.Z."/>
        </authorList>
    </citation>
    <scope>NUCLEOTIDE SEQUENCE [LARGE SCALE GENOMIC DNA]</scope>
    <source>
        <strain evidence="13">cv. GT1</strain>
        <tissue evidence="12">Leaf</tissue>
    </source>
</reference>
<evidence type="ECO:0000256" key="5">
    <source>
        <dbReference type="ARBA" id="ARBA00020267"/>
    </source>
</evidence>
<comment type="caution">
    <text evidence="12">The sequence shown here is derived from an EMBL/GenBank/DDBJ whole genome shotgun (WGS) entry which is preliminary data.</text>
</comment>
<dbReference type="PROSITE" id="PS50294">
    <property type="entry name" value="WD_REPEATS_REGION"/>
    <property type="match status" value="1"/>
</dbReference>
<proteinExistence type="inferred from homology"/>
<dbReference type="InterPro" id="IPR037289">
    <property type="entry name" value="Elp2"/>
</dbReference>
<evidence type="ECO:0000256" key="1">
    <source>
        <dbReference type="ARBA" id="ARBA00004123"/>
    </source>
</evidence>
<dbReference type="InterPro" id="IPR015943">
    <property type="entry name" value="WD40/YVTN_repeat-like_dom_sf"/>
</dbReference>
<dbReference type="InterPro" id="IPR001680">
    <property type="entry name" value="WD40_rpt"/>
</dbReference>
<evidence type="ECO:0000256" key="6">
    <source>
        <dbReference type="ARBA" id="ARBA00022490"/>
    </source>
</evidence>
<dbReference type="EMBL" id="JAAGAX010000002">
    <property type="protein sequence ID" value="KAF2322549.1"/>
    <property type="molecule type" value="Genomic_DNA"/>
</dbReference>
<dbReference type="Proteomes" id="UP000467840">
    <property type="component" value="Chromosome 11"/>
</dbReference>
<keyword evidence="8" id="KW-0819">tRNA processing</keyword>
<evidence type="ECO:0000256" key="3">
    <source>
        <dbReference type="ARBA" id="ARBA00005043"/>
    </source>
</evidence>
<dbReference type="AlphaFoldDB" id="A0A6A6NDF1"/>
<keyword evidence="6" id="KW-0963">Cytoplasm</keyword>
<dbReference type="PANTHER" id="PTHR44111:SF1">
    <property type="entry name" value="ELONGATOR COMPLEX PROTEIN 2"/>
    <property type="match status" value="1"/>
</dbReference>
<dbReference type="GO" id="GO:0033588">
    <property type="term" value="C:elongator holoenzyme complex"/>
    <property type="evidence" value="ECO:0007669"/>
    <property type="project" value="InterPro"/>
</dbReference>
<comment type="similarity">
    <text evidence="4">Belongs to the WD repeat ELP2 family.</text>
</comment>
<dbReference type="Gene3D" id="2.130.10.10">
    <property type="entry name" value="YVTN repeat-like/Quinoprotein amine dehydrogenase"/>
    <property type="match status" value="2"/>
</dbReference>
<dbReference type="InterPro" id="IPR036322">
    <property type="entry name" value="WD40_repeat_dom_sf"/>
</dbReference>
<gene>
    <name evidence="12" type="ORF">GH714_018805</name>
</gene>
<dbReference type="GO" id="GO:0002098">
    <property type="term" value="P:tRNA wobble uridine modification"/>
    <property type="evidence" value="ECO:0007669"/>
    <property type="project" value="InterPro"/>
</dbReference>
<dbReference type="GO" id="GO:0005634">
    <property type="term" value="C:nucleus"/>
    <property type="evidence" value="ECO:0007669"/>
    <property type="project" value="UniProtKB-SubCell"/>
</dbReference>
<dbReference type="SUPFAM" id="SSF50978">
    <property type="entry name" value="WD40 repeat-like"/>
    <property type="match status" value="1"/>
</dbReference>
<dbReference type="SMART" id="SM00320">
    <property type="entry name" value="WD40"/>
    <property type="match status" value="5"/>
</dbReference>
<dbReference type="GO" id="GO:0005737">
    <property type="term" value="C:cytoplasm"/>
    <property type="evidence" value="ECO:0007669"/>
    <property type="project" value="UniProtKB-SubCell"/>
</dbReference>
<evidence type="ECO:0000256" key="9">
    <source>
        <dbReference type="ARBA" id="ARBA00022737"/>
    </source>
</evidence>
<evidence type="ECO:0000256" key="2">
    <source>
        <dbReference type="ARBA" id="ARBA00004496"/>
    </source>
</evidence>
<organism evidence="12 13">
    <name type="scientific">Hevea brasiliensis</name>
    <name type="common">Para rubber tree</name>
    <name type="synonym">Siphonia brasiliensis</name>
    <dbReference type="NCBI Taxonomy" id="3981"/>
    <lineage>
        <taxon>Eukaryota</taxon>
        <taxon>Viridiplantae</taxon>
        <taxon>Streptophyta</taxon>
        <taxon>Embryophyta</taxon>
        <taxon>Tracheophyta</taxon>
        <taxon>Spermatophyta</taxon>
        <taxon>Magnoliopsida</taxon>
        <taxon>eudicotyledons</taxon>
        <taxon>Gunneridae</taxon>
        <taxon>Pentapetalae</taxon>
        <taxon>rosids</taxon>
        <taxon>fabids</taxon>
        <taxon>Malpighiales</taxon>
        <taxon>Euphorbiaceae</taxon>
        <taxon>Crotonoideae</taxon>
        <taxon>Micrandreae</taxon>
        <taxon>Hevea</taxon>
    </lineage>
</organism>
<comment type="pathway">
    <text evidence="3">tRNA modification; 5-methoxycarbonylmethyl-2-thiouridine-tRNA biosynthesis.</text>
</comment>
<evidence type="ECO:0000313" key="12">
    <source>
        <dbReference type="EMBL" id="KAF2322549.1"/>
    </source>
</evidence>
<feature type="repeat" description="WD" evidence="11">
    <location>
        <begin position="150"/>
        <end position="191"/>
    </location>
</feature>
<evidence type="ECO:0000256" key="11">
    <source>
        <dbReference type="PROSITE-ProRule" id="PRU00221"/>
    </source>
</evidence>
<accession>A0A6A6NDF1</accession>
<protein>
    <recommendedName>
        <fullName evidence="5">Elongator complex protein 2</fullName>
    </recommendedName>
</protein>
<evidence type="ECO:0000256" key="7">
    <source>
        <dbReference type="ARBA" id="ARBA00022574"/>
    </source>
</evidence>
<evidence type="ECO:0000256" key="10">
    <source>
        <dbReference type="ARBA" id="ARBA00023242"/>
    </source>
</evidence>
<sequence>MDNGSAVHETLDRNMSDGLDTLESIPDAVPVVLTEPPIEDQLAYNTLWPESHKLYGHGNELFSLCCDHEGKLVASSCKAQSAPIAEIWLWQVGSWKAVGCLQSHSLTVTQMEFSHDNSMLLAVSRDRQFSIFTIQRTGVDEVGYQLLARQEAHKRIIWSCSWNPFGHEFATGSRDKTVKIWAVERESSIKQLMTLPQFKSSVTALSWVGIDRQRNLGLLAVGMEDGLIELWSLTTRRSEDAAPGVAATLSIRLDPCMCHVSSVNRMSWRNHEMSEDSTSLQLASCGADHCVRVFEVIVN</sequence>